<evidence type="ECO:0000256" key="1">
    <source>
        <dbReference type="SAM" id="Phobius"/>
    </source>
</evidence>
<keyword evidence="3" id="KW-1185">Reference proteome</keyword>
<accession>A0A1B3B8Y1</accession>
<keyword evidence="1" id="KW-0472">Membrane</keyword>
<sequence>MSYDNFIRDPMLVAVASAFIGLLLALLYDKWKGRKDRTVALKLLKLQLESQIEQLDLLNDNLGENRILGGLDSFYIKNFLTGSSVDLSKDEKLISYLHEHLDNVELIKNAITRINMCSAGFTNVHSRMKHELESNLRVCLTDCKETIRKCISNT</sequence>
<name>A0A1B3B8Y1_9GAMM</name>
<dbReference type="AlphaFoldDB" id="A0A1B3B8Y1"/>
<reference evidence="3" key="1">
    <citation type="submission" date="2015-08" db="EMBL/GenBank/DDBJ databases">
        <authorList>
            <person name="Kim K.M."/>
        </authorList>
    </citation>
    <scope>NUCLEOTIDE SEQUENCE [LARGE SCALE GENOMIC DNA]</scope>
    <source>
        <strain evidence="3">KCTC 23892</strain>
    </source>
</reference>
<organism evidence="2 3">
    <name type="scientific">Kangiella sediminilitoris</name>
    <dbReference type="NCBI Taxonomy" id="1144748"/>
    <lineage>
        <taxon>Bacteria</taxon>
        <taxon>Pseudomonadati</taxon>
        <taxon>Pseudomonadota</taxon>
        <taxon>Gammaproteobacteria</taxon>
        <taxon>Kangiellales</taxon>
        <taxon>Kangiellaceae</taxon>
        <taxon>Kangiella</taxon>
    </lineage>
</organism>
<proteinExistence type="predicted"/>
<dbReference type="EMBL" id="CP012418">
    <property type="protein sequence ID" value="AOE49258.1"/>
    <property type="molecule type" value="Genomic_DNA"/>
</dbReference>
<dbReference type="RefSeq" id="WP_068989348.1">
    <property type="nucleotide sequence ID" value="NZ_CP012418.1"/>
</dbReference>
<keyword evidence="1" id="KW-1133">Transmembrane helix</keyword>
<dbReference type="KEGG" id="ksd:KS2013_534"/>
<dbReference type="Proteomes" id="UP000094147">
    <property type="component" value="Chromosome"/>
</dbReference>
<keyword evidence="1" id="KW-0812">Transmembrane</keyword>
<evidence type="ECO:0000313" key="3">
    <source>
        <dbReference type="Proteomes" id="UP000094147"/>
    </source>
</evidence>
<dbReference type="STRING" id="1144748.KS2013_534"/>
<protein>
    <submittedName>
        <fullName evidence="2">Uncharacterized protein</fullName>
    </submittedName>
</protein>
<gene>
    <name evidence="2" type="ORF">KS2013_534</name>
</gene>
<dbReference type="OrthoDB" id="9845070at2"/>
<evidence type="ECO:0000313" key="2">
    <source>
        <dbReference type="EMBL" id="AOE49258.1"/>
    </source>
</evidence>
<feature type="transmembrane region" description="Helical" evidence="1">
    <location>
        <begin position="12"/>
        <end position="28"/>
    </location>
</feature>